<evidence type="ECO:0000256" key="9">
    <source>
        <dbReference type="RuleBase" id="RU365075"/>
    </source>
</evidence>
<evidence type="ECO:0000256" key="1">
    <source>
        <dbReference type="ARBA" id="ARBA00004395"/>
    </source>
</evidence>
<comment type="subunit">
    <text evidence="9">Component of the conserved oligomeric Golgi complex.</text>
</comment>
<evidence type="ECO:0000256" key="5">
    <source>
        <dbReference type="ARBA" id="ARBA00022927"/>
    </source>
</evidence>
<dbReference type="GO" id="GO:0015031">
    <property type="term" value="P:protein transport"/>
    <property type="evidence" value="ECO:0007669"/>
    <property type="project" value="UniProtKB-KW"/>
</dbReference>
<evidence type="ECO:0000256" key="2">
    <source>
        <dbReference type="ARBA" id="ARBA00011023"/>
    </source>
</evidence>
<keyword evidence="5 9" id="KW-0653">Protein transport</keyword>
<dbReference type="EMBL" id="JALJOS010000005">
    <property type="protein sequence ID" value="KAK9838639.1"/>
    <property type="molecule type" value="Genomic_DNA"/>
</dbReference>
<evidence type="ECO:0000313" key="12">
    <source>
        <dbReference type="EMBL" id="KAK9838639.1"/>
    </source>
</evidence>
<dbReference type="AlphaFoldDB" id="A0AAW1RY29"/>
<comment type="similarity">
    <text evidence="2 9">Belongs to the COG6 family.</text>
</comment>
<feature type="domain" description="Conserved Oligomeric Golgi complex subunit 6 C-terminal" evidence="11">
    <location>
        <begin position="175"/>
        <end position="688"/>
    </location>
</feature>
<name>A0AAW1RY29_9CHLO</name>
<reference evidence="12 13" key="1">
    <citation type="journal article" date="2024" name="Nat. Commun.">
        <title>Phylogenomics reveals the evolutionary origins of lichenization in chlorophyte algae.</title>
        <authorList>
            <person name="Puginier C."/>
            <person name="Libourel C."/>
            <person name="Otte J."/>
            <person name="Skaloud P."/>
            <person name="Haon M."/>
            <person name="Grisel S."/>
            <person name="Petersen M."/>
            <person name="Berrin J.G."/>
            <person name="Delaux P.M."/>
            <person name="Dal Grande F."/>
            <person name="Keller J."/>
        </authorList>
    </citation>
    <scope>NUCLEOTIDE SEQUENCE [LARGE SCALE GENOMIC DNA]</scope>
    <source>
        <strain evidence="12 13">SAG 2145</strain>
    </source>
</reference>
<dbReference type="GO" id="GO:0000139">
    <property type="term" value="C:Golgi membrane"/>
    <property type="evidence" value="ECO:0007669"/>
    <property type="project" value="UniProtKB-SubCell"/>
</dbReference>
<keyword evidence="7 9" id="KW-0472">Membrane</keyword>
<organism evidence="12 13">
    <name type="scientific">Apatococcus lobatus</name>
    <dbReference type="NCBI Taxonomy" id="904363"/>
    <lineage>
        <taxon>Eukaryota</taxon>
        <taxon>Viridiplantae</taxon>
        <taxon>Chlorophyta</taxon>
        <taxon>core chlorophytes</taxon>
        <taxon>Trebouxiophyceae</taxon>
        <taxon>Chlorellales</taxon>
        <taxon>Chlorellaceae</taxon>
        <taxon>Apatococcus</taxon>
    </lineage>
</organism>
<evidence type="ECO:0000256" key="6">
    <source>
        <dbReference type="ARBA" id="ARBA00023034"/>
    </source>
</evidence>
<keyword evidence="13" id="KW-1185">Reference proteome</keyword>
<evidence type="ECO:0000256" key="7">
    <source>
        <dbReference type="ARBA" id="ARBA00023136"/>
    </source>
</evidence>
<dbReference type="SMART" id="SM01087">
    <property type="entry name" value="COG6"/>
    <property type="match status" value="1"/>
</dbReference>
<evidence type="ECO:0000256" key="3">
    <source>
        <dbReference type="ARBA" id="ARBA00020973"/>
    </source>
</evidence>
<comment type="subcellular location">
    <subcellularLocation>
        <location evidence="1 9">Golgi apparatus membrane</location>
        <topology evidence="1 9">Peripheral membrane protein</topology>
    </subcellularLocation>
</comment>
<gene>
    <name evidence="12" type="ORF">WJX74_000436</name>
</gene>
<protein>
    <recommendedName>
        <fullName evidence="3 9">Conserved oligomeric Golgi complex subunit 6</fullName>
        <shortName evidence="9">COG complex subunit 6</shortName>
    </recommendedName>
    <alternativeName>
        <fullName evidence="8 9">Component of oligomeric Golgi complex 6</fullName>
    </alternativeName>
</protein>
<dbReference type="InterPro" id="IPR048369">
    <property type="entry name" value="COG6_C"/>
</dbReference>
<keyword evidence="6 9" id="KW-0333">Golgi apparatus</keyword>
<dbReference type="GO" id="GO:0006891">
    <property type="term" value="P:intra-Golgi vesicle-mediated transport"/>
    <property type="evidence" value="ECO:0007669"/>
    <property type="project" value="UniProtKB-UniRule"/>
</dbReference>
<comment type="function">
    <text evidence="9">Required for normal Golgi function.</text>
</comment>
<dbReference type="GO" id="GO:0017119">
    <property type="term" value="C:Golgi transport complex"/>
    <property type="evidence" value="ECO:0007669"/>
    <property type="project" value="UniProtKB-UniRule"/>
</dbReference>
<proteinExistence type="inferred from homology"/>
<dbReference type="InterPro" id="IPR010490">
    <property type="entry name" value="COG6"/>
</dbReference>
<evidence type="ECO:0000256" key="8">
    <source>
        <dbReference type="ARBA" id="ARBA00031348"/>
    </source>
</evidence>
<sequence>MAVPLAPGLARKVKKVLELQTESPELLTALSSLSTFYSDNTPTARRQLRSTLEQRSLQVNQDYLTAAEGVLQALDLVKADLDGLAAGCGRVDALLAGTRSATAGLLAETDRHEKALAANEARSNLVERFLEQYQLSANELDVLQGEDIDERFFAALERVRTIHSNCRSLLRSHHQRAGLELMESMSAHQEAAYERLCRWVQGQCRGLGDMDAPEVGPLLQQAARALRERQVLFKYCAEEVAAARHSALFQRFITALTRGGPGGMPRPIEMHAHDPRRYLGDMLAWVHQSLASERELLTALFGTDDLESPASLKGGAALGGAKGASAAAGQSPATPKQRLSGSFVSSGDLPDVPALLDRVFESICRPLQVRIEQVLMASPPLLLTFKVSQLLAFYTATVEGLLGTGRQLSTTLAAARQLASRTFQDQLRARGDRLLRFPPKPPANLSAPQQVLEASGQLLEIVAAYESAYQPTAEVSGEREFTPVLAAALDPLLSACERSAASLQRRQSGRLEDVEQADAASTSGQRVYMANCLIAIAGALGGHPCCQTRIRQLHSEADRHVNALVQAEASTRLSLWGLAEIVDRIRLYEGGKGLDGAPMAADPALQPDTISAAVQSFMKAMSHPDALPEFQQLQMPRMRSDAVARTADLIAKAYESVYQALTSPESGYADMQGSEILKHNPAQVRTVLGAQ</sequence>
<dbReference type="PANTHER" id="PTHR21506:SF0">
    <property type="entry name" value="CONSERVED OLIGOMERIC GOLGI COMPLEX SUBUNIT 6"/>
    <property type="match status" value="1"/>
</dbReference>
<evidence type="ECO:0000259" key="11">
    <source>
        <dbReference type="Pfam" id="PF20653"/>
    </source>
</evidence>
<evidence type="ECO:0000256" key="4">
    <source>
        <dbReference type="ARBA" id="ARBA00022448"/>
    </source>
</evidence>
<feature type="domain" description="Conserved oligomeric complex COG6 N-terminal" evidence="10">
    <location>
        <begin position="33"/>
        <end position="145"/>
    </location>
</feature>
<accession>A0AAW1RY29</accession>
<evidence type="ECO:0000259" key="10">
    <source>
        <dbReference type="Pfam" id="PF06419"/>
    </source>
</evidence>
<evidence type="ECO:0000313" key="13">
    <source>
        <dbReference type="Proteomes" id="UP001438707"/>
    </source>
</evidence>
<dbReference type="Proteomes" id="UP001438707">
    <property type="component" value="Unassembled WGS sequence"/>
</dbReference>
<dbReference type="InterPro" id="IPR048368">
    <property type="entry name" value="COG6_N"/>
</dbReference>
<keyword evidence="4 9" id="KW-0813">Transport</keyword>
<dbReference type="PANTHER" id="PTHR21506">
    <property type="entry name" value="COMPONENT OF OLIGOMERIC GOLGI COMPLEX 6"/>
    <property type="match status" value="1"/>
</dbReference>
<dbReference type="Pfam" id="PF20653">
    <property type="entry name" value="COG6_C"/>
    <property type="match status" value="1"/>
</dbReference>
<dbReference type="Pfam" id="PF06419">
    <property type="entry name" value="COG6_N"/>
    <property type="match status" value="1"/>
</dbReference>
<comment type="caution">
    <text evidence="12">The sequence shown here is derived from an EMBL/GenBank/DDBJ whole genome shotgun (WGS) entry which is preliminary data.</text>
</comment>